<comment type="similarity">
    <text evidence="3 7">Belongs to the PRA1 family.</text>
</comment>
<dbReference type="RefSeq" id="XP_011007090.1">
    <property type="nucleotide sequence ID" value="XM_011008788.1"/>
</dbReference>
<evidence type="ECO:0000256" key="3">
    <source>
        <dbReference type="ARBA" id="ARBA00006483"/>
    </source>
</evidence>
<evidence type="ECO:0000256" key="7">
    <source>
        <dbReference type="RuleBase" id="RU363107"/>
    </source>
</evidence>
<dbReference type="KEGG" id="peu:105112892"/>
<dbReference type="AlphaFoldDB" id="A0AAJ6TAQ8"/>
<organism evidence="8 9">
    <name type="scientific">Populus euphratica</name>
    <name type="common">Euphrates poplar</name>
    <dbReference type="NCBI Taxonomy" id="75702"/>
    <lineage>
        <taxon>Eukaryota</taxon>
        <taxon>Viridiplantae</taxon>
        <taxon>Streptophyta</taxon>
        <taxon>Embryophyta</taxon>
        <taxon>Tracheophyta</taxon>
        <taxon>Spermatophyta</taxon>
        <taxon>Magnoliopsida</taxon>
        <taxon>eudicotyledons</taxon>
        <taxon>Gunneridae</taxon>
        <taxon>Pentapetalae</taxon>
        <taxon>rosids</taxon>
        <taxon>fabids</taxon>
        <taxon>Malpighiales</taxon>
        <taxon>Salicaceae</taxon>
        <taxon>Saliceae</taxon>
        <taxon>Populus</taxon>
    </lineage>
</organism>
<dbReference type="InterPro" id="IPR004895">
    <property type="entry name" value="Prenylated_rab_accept_PRA1"/>
</dbReference>
<evidence type="ECO:0000256" key="6">
    <source>
        <dbReference type="ARBA" id="ARBA00023136"/>
    </source>
</evidence>
<feature type="transmembrane region" description="Helical" evidence="7">
    <location>
        <begin position="91"/>
        <end position="107"/>
    </location>
</feature>
<evidence type="ECO:0000256" key="5">
    <source>
        <dbReference type="ARBA" id="ARBA00022989"/>
    </source>
</evidence>
<dbReference type="GO" id="GO:0005783">
    <property type="term" value="C:endoplasmic reticulum"/>
    <property type="evidence" value="ECO:0007669"/>
    <property type="project" value="TreeGrafter"/>
</dbReference>
<protein>
    <recommendedName>
        <fullName evidence="7">PRA1 family protein</fullName>
    </recommendedName>
</protein>
<dbReference type="GO" id="GO:0016192">
    <property type="term" value="P:vesicle-mediated transport"/>
    <property type="evidence" value="ECO:0007669"/>
    <property type="project" value="TreeGrafter"/>
</dbReference>
<reference evidence="9" key="1">
    <citation type="submission" date="2025-08" db="UniProtKB">
        <authorList>
            <consortium name="RefSeq"/>
        </authorList>
    </citation>
    <scope>IDENTIFICATION</scope>
</reference>
<evidence type="ECO:0000313" key="9">
    <source>
        <dbReference type="RefSeq" id="XP_011007090.1"/>
    </source>
</evidence>
<evidence type="ECO:0000313" key="8">
    <source>
        <dbReference type="Proteomes" id="UP000694918"/>
    </source>
</evidence>
<comment type="subcellular location">
    <subcellularLocation>
        <location evidence="2">Endomembrane system</location>
        <topology evidence="2">Multi-pass membrane protein</topology>
    </subcellularLocation>
    <subcellularLocation>
        <location evidence="7">Membrane</location>
        <topology evidence="7">Multi-pass membrane protein</topology>
    </subcellularLocation>
</comment>
<dbReference type="GO" id="GO:0016020">
    <property type="term" value="C:membrane"/>
    <property type="evidence" value="ECO:0007669"/>
    <property type="project" value="UniProtKB-SubCell"/>
</dbReference>
<dbReference type="Pfam" id="PF03208">
    <property type="entry name" value="PRA1"/>
    <property type="match status" value="1"/>
</dbReference>
<keyword evidence="8" id="KW-1185">Reference proteome</keyword>
<keyword evidence="4 7" id="KW-0812">Transmembrane</keyword>
<accession>A0AAJ6TAQ8</accession>
<evidence type="ECO:0000256" key="2">
    <source>
        <dbReference type="ARBA" id="ARBA00004127"/>
    </source>
</evidence>
<keyword evidence="7" id="KW-0813">Transport</keyword>
<proteinExistence type="inferred from homology"/>
<feature type="transmembrane region" description="Helical" evidence="7">
    <location>
        <begin position="143"/>
        <end position="161"/>
    </location>
</feature>
<feature type="transmembrane region" description="Helical" evidence="7">
    <location>
        <begin position="65"/>
        <end position="85"/>
    </location>
</feature>
<keyword evidence="5 7" id="KW-1133">Transmembrane helix</keyword>
<comment type="function">
    <text evidence="1 7">May be involved in both secretory and endocytic intracellular trafficking in the endosomal/prevacuolar compartments.</text>
</comment>
<dbReference type="Proteomes" id="UP000694918">
    <property type="component" value="Unplaced"/>
</dbReference>
<gene>
    <name evidence="9" type="primary">LOC105112892</name>
</gene>
<dbReference type="PANTHER" id="PTHR19317">
    <property type="entry name" value="PRENYLATED RAB ACCEPTOR 1-RELATED"/>
    <property type="match status" value="1"/>
</dbReference>
<sequence length="200" mass="21682">MANYGTIPTSSSPGTSTKLEYISRAKERIKAGLGTRRPWKVMFNFRSFNFPGNLSEALARVRTNIAYFTMNYAIVVLIILFLSLLWHPVSLIVFIVMGVAWVFLYFLRDEPLVVLGRTIDDRVVMIVLGVLTIFFLLLTHVTLNVLVSLLVGVVVVLIHGVTRKTDDLLLEEEATGLMSSTHAAAAAAGAGAGAGAGPSS</sequence>
<evidence type="ECO:0000256" key="1">
    <source>
        <dbReference type="ARBA" id="ARBA00002501"/>
    </source>
</evidence>
<dbReference type="PANTHER" id="PTHR19317:SF2">
    <property type="entry name" value="PRA1 FAMILY PROTEIN F2"/>
    <property type="match status" value="1"/>
</dbReference>
<name>A0AAJ6TAQ8_POPEU</name>
<dbReference type="GeneID" id="105112892"/>
<dbReference type="GO" id="GO:0005794">
    <property type="term" value="C:Golgi apparatus"/>
    <property type="evidence" value="ECO:0007669"/>
    <property type="project" value="TreeGrafter"/>
</dbReference>
<keyword evidence="6 7" id="KW-0472">Membrane</keyword>
<evidence type="ECO:0000256" key="4">
    <source>
        <dbReference type="ARBA" id="ARBA00022692"/>
    </source>
</evidence>